<dbReference type="AlphaFoldDB" id="D7BFM3"/>
<organism evidence="2 3">
    <name type="scientific">Allomeiothermus silvanus (strain ATCC 700542 / DSM 9946 / NBRC 106475 / NCIMB 13440 / VI-R2)</name>
    <name type="common">Thermus silvanus</name>
    <dbReference type="NCBI Taxonomy" id="526227"/>
    <lineage>
        <taxon>Bacteria</taxon>
        <taxon>Thermotogati</taxon>
        <taxon>Deinococcota</taxon>
        <taxon>Deinococci</taxon>
        <taxon>Thermales</taxon>
        <taxon>Thermaceae</taxon>
        <taxon>Allomeiothermus</taxon>
    </lineage>
</organism>
<sequence length="84" mass="9530">MKDKSLLLLPMEMGDDLFQYALRLLSARAYAEAGLRRKLAHRGSPEEVEATIRRVKELGYLDDRSYGGSVNRCVNLLRQRPPPG</sequence>
<dbReference type="Proteomes" id="UP000001916">
    <property type="component" value="Chromosome"/>
</dbReference>
<dbReference type="HOGENOM" id="CLU_2523660_0_0_0"/>
<dbReference type="KEGG" id="msv:Mesil_1693"/>
<dbReference type="STRING" id="526227.Mesil_1693"/>
<dbReference type="EMBL" id="CP002042">
    <property type="protein sequence ID" value="ADH63576.1"/>
    <property type="molecule type" value="Genomic_DNA"/>
</dbReference>
<gene>
    <name evidence="2" type="ordered locus">Mesil_1693</name>
</gene>
<evidence type="ECO:0000313" key="2">
    <source>
        <dbReference type="EMBL" id="ADH63576.1"/>
    </source>
</evidence>
<dbReference type="InterPro" id="IPR036388">
    <property type="entry name" value="WH-like_DNA-bd_sf"/>
</dbReference>
<proteinExistence type="predicted"/>
<dbReference type="Pfam" id="PF21982">
    <property type="entry name" value="RecX_HTH1"/>
    <property type="match status" value="1"/>
</dbReference>
<dbReference type="eggNOG" id="COG2137">
    <property type="taxonomic scope" value="Bacteria"/>
</dbReference>
<dbReference type="InterPro" id="IPR053926">
    <property type="entry name" value="RecX_HTH_1st"/>
</dbReference>
<dbReference type="Gene3D" id="1.10.10.10">
    <property type="entry name" value="Winged helix-like DNA-binding domain superfamily/Winged helix DNA-binding domain"/>
    <property type="match status" value="1"/>
</dbReference>
<evidence type="ECO:0000259" key="1">
    <source>
        <dbReference type="Pfam" id="PF21982"/>
    </source>
</evidence>
<feature type="domain" description="RecX first three-helical" evidence="1">
    <location>
        <begin position="18"/>
        <end position="54"/>
    </location>
</feature>
<name>D7BFM3_ALLS1</name>
<evidence type="ECO:0000313" key="3">
    <source>
        <dbReference type="Proteomes" id="UP000001916"/>
    </source>
</evidence>
<protein>
    <recommendedName>
        <fullName evidence="1">RecX first three-helical domain-containing protein</fullName>
    </recommendedName>
</protein>
<keyword evidence="3" id="KW-1185">Reference proteome</keyword>
<reference evidence="2 3" key="1">
    <citation type="journal article" date="2010" name="Stand. Genomic Sci.">
        <title>Complete genome sequence of Meiothermus silvanus type strain (VI-R2).</title>
        <authorList>
            <person name="Sikorski J."/>
            <person name="Tindall B.J."/>
            <person name="Lowry S."/>
            <person name="Lucas S."/>
            <person name="Nolan M."/>
            <person name="Copeland A."/>
            <person name="Glavina Del Rio T."/>
            <person name="Tice H."/>
            <person name="Cheng J.F."/>
            <person name="Han C."/>
            <person name="Pitluck S."/>
            <person name="Liolios K."/>
            <person name="Ivanova N."/>
            <person name="Mavromatis K."/>
            <person name="Mikhailova N."/>
            <person name="Pati A."/>
            <person name="Goodwin L."/>
            <person name="Chen A."/>
            <person name="Palaniappan K."/>
            <person name="Land M."/>
            <person name="Hauser L."/>
            <person name="Chang Y.J."/>
            <person name="Jeffries C.D."/>
            <person name="Rohde M."/>
            <person name="Goker M."/>
            <person name="Woyke T."/>
            <person name="Bristow J."/>
            <person name="Eisen J.A."/>
            <person name="Markowitz V."/>
            <person name="Hugenholtz P."/>
            <person name="Kyrpides N.C."/>
            <person name="Klenk H.P."/>
            <person name="Lapidus A."/>
        </authorList>
    </citation>
    <scope>NUCLEOTIDE SEQUENCE [LARGE SCALE GENOMIC DNA]</scope>
    <source>
        <strain evidence="3">ATCC 700542 / DSM 9946 / VI-R2</strain>
    </source>
</reference>
<accession>D7BFM3</accession>